<keyword evidence="4 9" id="KW-0812">Transmembrane</keyword>
<protein>
    <submittedName>
        <fullName evidence="11">Protein O-linked-mannose beta-1,4-N-acetylglucosaminyltransferase 2</fullName>
    </submittedName>
</protein>
<feature type="region of interest" description="Disordered" evidence="8">
    <location>
        <begin position="351"/>
        <end position="396"/>
    </location>
</feature>
<evidence type="ECO:0000256" key="4">
    <source>
        <dbReference type="ARBA" id="ARBA00022692"/>
    </source>
</evidence>
<keyword evidence="2" id="KW-0328">Glycosyltransferase</keyword>
<evidence type="ECO:0000313" key="11">
    <source>
        <dbReference type="EMBL" id="GFS23905.1"/>
    </source>
</evidence>
<feature type="compositionally biased region" description="Acidic residues" evidence="8">
    <location>
        <begin position="351"/>
        <end position="372"/>
    </location>
</feature>
<evidence type="ECO:0000256" key="7">
    <source>
        <dbReference type="ARBA" id="ARBA00023180"/>
    </source>
</evidence>
<keyword evidence="12" id="KW-1185">Reference proteome</keyword>
<dbReference type="Pfam" id="PF04577">
    <property type="entry name" value="Glyco_transf_61"/>
    <property type="match status" value="1"/>
</dbReference>
<feature type="compositionally biased region" description="Polar residues" evidence="8">
    <location>
        <begin position="814"/>
        <end position="823"/>
    </location>
</feature>
<evidence type="ECO:0000256" key="1">
    <source>
        <dbReference type="ARBA" id="ARBA00004167"/>
    </source>
</evidence>
<evidence type="ECO:0000256" key="9">
    <source>
        <dbReference type="SAM" id="Phobius"/>
    </source>
</evidence>
<evidence type="ECO:0000313" key="12">
    <source>
        <dbReference type="Proteomes" id="UP000762676"/>
    </source>
</evidence>
<accession>A0AAV4JNM9</accession>
<evidence type="ECO:0000259" key="10">
    <source>
        <dbReference type="Pfam" id="PF04577"/>
    </source>
</evidence>
<sequence length="988" mass="108801">MSAPPSASLHNVLNVFLAAAVVAVCGLYLQLRAEFSELQTSCVPMSARQAGHDGEHSVSCCALACSDFCRNLARTEHIQAPLHTSVQSAAAAAAALGPHMNHQETAIRTTKLTPENILSSYPAAFKTSESSLTVRSFSKASVMFGESHDFSPRGSSSISSSALDLPVQTSGLQVTSSLNSRFEEDILVKNSFLISDHLVHSKATSLGFTGKEPRNNVYIGVELNTDISKLSQTTMRGEGVGTISPTCTTHHEGVEQQTSHSLLVSSTAFPLLQTSSVAMSIELEAAGEHEFSYNQQLDNTRGTLADTAQVNEISVIEDSTFSPDSSCEMENCQAKYPLNHLAVDWDADAYDEEHDEDDDDDEDEDEDEDEGAAGETTPESDLSLLSPEPQRTAGDADLDRLSSQGTLMKCEQLDQSEFCRFKNLCYSTKERDFVFLVGDKSDKEHSLDQLQHFSLNLSAVPDHNAHSYPLVLIPAVSVRLLSVAVVPEAAFIMSRFKPDNLMHVFHDDLLPLVHTLLQFRLLEQHDRSDLRLVMADSFDPSDNLHLYASIFSHAPLWLFNRNSVTDLICFKDSYTGLSTATIWYQYGFFVPQGSVSNNISQVMGNLRRAVGYIADIFHTPCLFCGKGSYLVLLSRKDNRLITNEGELVLGLVRAANMKVLSVSVETHSIGEIISILRNSRGLVGMHGSLLIFGIFLPPRSVFIELYPYGVNPSRYTPYKTFCDFSNSGIVYKSWSNTDRSKTIGHPNRPPELGGIHHLSPGLQAEILEQTDVPEHLCCEDPSWLYHIYQDTQVDVDAVVAMTTIALTQTASVKVADDQNNSSHEVGPSTADQPHPSKVYDGLSDGELGEQLDGNHLYFGKNRQNDKQKVAVTILPPSRVCELSCELSTISFGSDSITSDSHQPVYTVKWLPPWSLKFLQFSKLTYEIVHQREGAAVGVNAQVSSDVLRYVIRPEIVNTKHYVWVRAVVDNNIAGPYRFISCQTPSPTT</sequence>
<dbReference type="GO" id="GO:0016020">
    <property type="term" value="C:membrane"/>
    <property type="evidence" value="ECO:0007669"/>
    <property type="project" value="UniProtKB-SubCell"/>
</dbReference>
<dbReference type="Proteomes" id="UP000762676">
    <property type="component" value="Unassembled WGS sequence"/>
</dbReference>
<dbReference type="InterPro" id="IPR007657">
    <property type="entry name" value="Glycosyltransferase_61"/>
</dbReference>
<comment type="caution">
    <text evidence="11">The sequence shown here is derived from an EMBL/GenBank/DDBJ whole genome shotgun (WGS) entry which is preliminary data.</text>
</comment>
<evidence type="ECO:0000256" key="2">
    <source>
        <dbReference type="ARBA" id="ARBA00022676"/>
    </source>
</evidence>
<feature type="transmembrane region" description="Helical" evidence="9">
    <location>
        <begin position="12"/>
        <end position="31"/>
    </location>
</feature>
<name>A0AAV4JNM9_9GAST</name>
<organism evidence="11 12">
    <name type="scientific">Elysia marginata</name>
    <dbReference type="NCBI Taxonomy" id="1093978"/>
    <lineage>
        <taxon>Eukaryota</taxon>
        <taxon>Metazoa</taxon>
        <taxon>Spiralia</taxon>
        <taxon>Lophotrochozoa</taxon>
        <taxon>Mollusca</taxon>
        <taxon>Gastropoda</taxon>
        <taxon>Heterobranchia</taxon>
        <taxon>Euthyneura</taxon>
        <taxon>Panpulmonata</taxon>
        <taxon>Sacoglossa</taxon>
        <taxon>Placobranchoidea</taxon>
        <taxon>Plakobranchidae</taxon>
        <taxon>Elysia</taxon>
    </lineage>
</organism>
<dbReference type="GO" id="GO:0005783">
    <property type="term" value="C:endoplasmic reticulum"/>
    <property type="evidence" value="ECO:0007669"/>
    <property type="project" value="TreeGrafter"/>
</dbReference>
<gene>
    <name evidence="11" type="ORF">ElyMa_001651600</name>
</gene>
<feature type="region of interest" description="Disordered" evidence="8">
    <location>
        <begin position="814"/>
        <end position="845"/>
    </location>
</feature>
<dbReference type="GO" id="GO:0097363">
    <property type="term" value="F:protein O-acetylglucosaminyltransferase activity"/>
    <property type="evidence" value="ECO:0007669"/>
    <property type="project" value="TreeGrafter"/>
</dbReference>
<dbReference type="PANTHER" id="PTHR20961">
    <property type="entry name" value="GLYCOSYLTRANSFERASE"/>
    <property type="match status" value="1"/>
</dbReference>
<dbReference type="GO" id="GO:0035269">
    <property type="term" value="P:protein O-linked glycosylation via mannose"/>
    <property type="evidence" value="ECO:0007669"/>
    <property type="project" value="TreeGrafter"/>
</dbReference>
<dbReference type="AlphaFoldDB" id="A0AAV4JNM9"/>
<evidence type="ECO:0000256" key="8">
    <source>
        <dbReference type="SAM" id="MobiDB-lite"/>
    </source>
</evidence>
<keyword evidence="7" id="KW-0325">Glycoprotein</keyword>
<keyword evidence="6 9" id="KW-0472">Membrane</keyword>
<keyword evidence="5 9" id="KW-1133">Transmembrane helix</keyword>
<evidence type="ECO:0000256" key="3">
    <source>
        <dbReference type="ARBA" id="ARBA00022679"/>
    </source>
</evidence>
<evidence type="ECO:0000256" key="5">
    <source>
        <dbReference type="ARBA" id="ARBA00022989"/>
    </source>
</evidence>
<comment type="subcellular location">
    <subcellularLocation>
        <location evidence="1">Membrane</location>
        <topology evidence="1">Single-pass membrane protein</topology>
    </subcellularLocation>
</comment>
<reference evidence="11 12" key="1">
    <citation type="journal article" date="2021" name="Elife">
        <title>Chloroplast acquisition without the gene transfer in kleptoplastic sea slugs, Plakobranchus ocellatus.</title>
        <authorList>
            <person name="Maeda T."/>
            <person name="Takahashi S."/>
            <person name="Yoshida T."/>
            <person name="Shimamura S."/>
            <person name="Takaki Y."/>
            <person name="Nagai Y."/>
            <person name="Toyoda A."/>
            <person name="Suzuki Y."/>
            <person name="Arimoto A."/>
            <person name="Ishii H."/>
            <person name="Satoh N."/>
            <person name="Nishiyama T."/>
            <person name="Hasebe M."/>
            <person name="Maruyama T."/>
            <person name="Minagawa J."/>
            <person name="Obokata J."/>
            <person name="Shigenobu S."/>
        </authorList>
    </citation>
    <scope>NUCLEOTIDE SEQUENCE [LARGE SCALE GENOMIC DNA]</scope>
</reference>
<dbReference type="InterPro" id="IPR049625">
    <property type="entry name" value="Glyco_transf_61_cat"/>
</dbReference>
<evidence type="ECO:0000256" key="6">
    <source>
        <dbReference type="ARBA" id="ARBA00023136"/>
    </source>
</evidence>
<keyword evidence="3" id="KW-0808">Transferase</keyword>
<dbReference type="PANTHER" id="PTHR20961:SF38">
    <property type="entry name" value="PROTEIN O-LINKED-MANNOSE BETA-1,4-N-ACETYLGLUCOSAMINYLTRANSFERASE 2"/>
    <property type="match status" value="1"/>
</dbReference>
<proteinExistence type="predicted"/>
<feature type="domain" description="Glycosyltransferase 61 catalytic" evidence="10">
    <location>
        <begin position="598"/>
        <end position="703"/>
    </location>
</feature>
<dbReference type="EMBL" id="BMAT01003347">
    <property type="protein sequence ID" value="GFS23905.1"/>
    <property type="molecule type" value="Genomic_DNA"/>
</dbReference>